<dbReference type="PANTHER" id="PTHR12788:SF10">
    <property type="entry name" value="PROTEIN-TYROSINE SULFOTRANSFERASE"/>
    <property type="match status" value="1"/>
</dbReference>
<evidence type="ECO:0000256" key="4">
    <source>
        <dbReference type="ARBA" id="ARBA00023157"/>
    </source>
</evidence>
<dbReference type="GO" id="GO:0008476">
    <property type="term" value="F:protein-tyrosine sulfotransferase activity"/>
    <property type="evidence" value="ECO:0007669"/>
    <property type="project" value="UniProtKB-EC"/>
</dbReference>
<feature type="transmembrane region" description="Helical" evidence="8">
    <location>
        <begin position="109"/>
        <end position="130"/>
    </location>
</feature>
<comment type="similarity">
    <text evidence="2 7">Belongs to the protein sulfotransferase family.</text>
</comment>
<keyword evidence="10" id="KW-1185">Reference proteome</keyword>
<keyword evidence="8" id="KW-0472">Membrane</keyword>
<accession>A0AAV6UZD9</accession>
<dbReference type="Gene3D" id="3.40.50.300">
    <property type="entry name" value="P-loop containing nucleotide triphosphate hydrolases"/>
    <property type="match status" value="1"/>
</dbReference>
<dbReference type="AlphaFoldDB" id="A0AAV6UZD9"/>
<name>A0AAV6UZD9_9ARAC</name>
<evidence type="ECO:0000256" key="3">
    <source>
        <dbReference type="ARBA" id="ARBA00022679"/>
    </source>
</evidence>
<evidence type="ECO:0000256" key="1">
    <source>
        <dbReference type="ARBA" id="ARBA00003886"/>
    </source>
</evidence>
<keyword evidence="8" id="KW-1133">Transmembrane helix</keyword>
<organism evidence="9 10">
    <name type="scientific">Oedothorax gibbosus</name>
    <dbReference type="NCBI Taxonomy" id="931172"/>
    <lineage>
        <taxon>Eukaryota</taxon>
        <taxon>Metazoa</taxon>
        <taxon>Ecdysozoa</taxon>
        <taxon>Arthropoda</taxon>
        <taxon>Chelicerata</taxon>
        <taxon>Arachnida</taxon>
        <taxon>Araneae</taxon>
        <taxon>Araneomorphae</taxon>
        <taxon>Entelegynae</taxon>
        <taxon>Araneoidea</taxon>
        <taxon>Linyphiidae</taxon>
        <taxon>Erigoninae</taxon>
        <taxon>Oedothorax</taxon>
    </lineage>
</organism>
<feature type="transmembrane region" description="Helical" evidence="8">
    <location>
        <begin position="69"/>
        <end position="88"/>
    </location>
</feature>
<keyword evidence="3 7" id="KW-0808">Transferase</keyword>
<keyword evidence="5" id="KW-0325">Glycoprotein</keyword>
<comment type="catalytic activity">
    <reaction evidence="6 7">
        <text>L-tyrosyl-[protein] + 3'-phosphoadenylyl sulfate = O-sulfo-L-tyrosine-[protein] + adenosine 3',5'-bisphosphate + H(+)</text>
        <dbReference type="Rhea" id="RHEA:16801"/>
        <dbReference type="Rhea" id="RHEA-COMP:10136"/>
        <dbReference type="Rhea" id="RHEA-COMP:11688"/>
        <dbReference type="ChEBI" id="CHEBI:15378"/>
        <dbReference type="ChEBI" id="CHEBI:46858"/>
        <dbReference type="ChEBI" id="CHEBI:58339"/>
        <dbReference type="ChEBI" id="CHEBI:58343"/>
        <dbReference type="ChEBI" id="CHEBI:65286"/>
        <dbReference type="EC" id="2.8.2.20"/>
    </reaction>
</comment>
<keyword evidence="8" id="KW-0812">Transmembrane</keyword>
<feature type="transmembrane region" description="Helical" evidence="8">
    <location>
        <begin position="30"/>
        <end position="49"/>
    </location>
</feature>
<evidence type="ECO:0000256" key="6">
    <source>
        <dbReference type="ARBA" id="ARBA00048460"/>
    </source>
</evidence>
<dbReference type="InterPro" id="IPR027417">
    <property type="entry name" value="P-loop_NTPase"/>
</dbReference>
<feature type="transmembrane region" description="Helical" evidence="8">
    <location>
        <begin position="232"/>
        <end position="252"/>
    </location>
</feature>
<evidence type="ECO:0000256" key="2">
    <source>
        <dbReference type="ARBA" id="ARBA00009988"/>
    </source>
</evidence>
<feature type="transmembrane region" description="Helical" evidence="8">
    <location>
        <begin position="158"/>
        <end position="184"/>
    </location>
</feature>
<dbReference type="EC" id="2.8.2.20" evidence="7"/>
<comment type="function">
    <text evidence="1 7">Catalyzes the O-sulfation of tyrosine residues within acidic motifs of polypeptides, using 3'-phosphoadenylyl sulfate (PAPS) as cosubstrate.</text>
</comment>
<evidence type="ECO:0000313" key="9">
    <source>
        <dbReference type="EMBL" id="KAG8189039.1"/>
    </source>
</evidence>
<comment type="caution">
    <text evidence="9">The sequence shown here is derived from an EMBL/GenBank/DDBJ whole genome shotgun (WGS) entry which is preliminary data.</text>
</comment>
<evidence type="ECO:0000256" key="7">
    <source>
        <dbReference type="RuleBase" id="RU365018"/>
    </source>
</evidence>
<evidence type="ECO:0000256" key="8">
    <source>
        <dbReference type="SAM" id="Phobius"/>
    </source>
</evidence>
<dbReference type="InterPro" id="IPR026634">
    <property type="entry name" value="TPST-like"/>
</dbReference>
<evidence type="ECO:0000313" key="10">
    <source>
        <dbReference type="Proteomes" id="UP000827092"/>
    </source>
</evidence>
<dbReference type="SUPFAM" id="SSF52540">
    <property type="entry name" value="P-loop containing nucleoside triphosphate hydrolases"/>
    <property type="match status" value="1"/>
</dbReference>
<sequence length="606" mass="68691">MKLSYKIILIFFGISGILPTSLRDAGTFKWFISTCLLFAVNLQIMIFYIYGKVFSVRYGQLSNIPQNSILAEVIANAILFLHRFCLCKKLNDFKKITKIVNTLETKRQVSLYLFVALSSILYTIKFVALVKQTDKSLFISELFRIPMNNTGLLQVAGVYYSLNTAILMELPLNICVAFFIILTLDIKTVLKNFLDGISPESLDNYQAPRNTEIVWKGSPEEGMCACRSGRQAIVCVLVCCITCGFIVCLWLQSDDWCFSVGLREEAVMVPAETLVEDSSHRKYLYSRTSPLVFIGGFPRSGTTLVRVLVDSHPDIRCGEETRIIPRVLGLKSQWMRSPMEAGRLREAGITTQVLDSALAAFILEIIVRHGKPAKRLCNKDPFSLRSSVYLHSLFPNAKFILMLRDGRAVVHSMITRKVTISNLNLNDTRQCLRRWNVAVQSMYSQCRLLGPSVCLSVHYERLVLHPEPTMRSILEFLELPWNSSVLHHEELIGKDGGVSLSILERSTDQVIKPINTEALTRWVGHFPDDVILDMNSLAPMLATLGYDPRANPPDYGRPDALVVRNTLDLRANKRLWQAQEKVVENKRQEIWKSWAGQAKFRATEVL</sequence>
<protein>
    <recommendedName>
        <fullName evidence="7">Protein-tyrosine sulfotransferase</fullName>
        <ecNumber evidence="7">2.8.2.20</ecNumber>
    </recommendedName>
</protein>
<gene>
    <name evidence="9" type="ORF">JTE90_025477</name>
</gene>
<dbReference type="PANTHER" id="PTHR12788">
    <property type="entry name" value="PROTEIN-TYROSINE SULFOTRANSFERASE 2"/>
    <property type="match status" value="1"/>
</dbReference>
<dbReference type="Proteomes" id="UP000827092">
    <property type="component" value="Unassembled WGS sequence"/>
</dbReference>
<reference evidence="9 10" key="1">
    <citation type="journal article" date="2022" name="Nat. Ecol. Evol.">
        <title>A masculinizing supergene underlies an exaggerated male reproductive morph in a spider.</title>
        <authorList>
            <person name="Hendrickx F."/>
            <person name="De Corte Z."/>
            <person name="Sonet G."/>
            <person name="Van Belleghem S.M."/>
            <person name="Kostlbacher S."/>
            <person name="Vangestel C."/>
        </authorList>
    </citation>
    <scope>NUCLEOTIDE SEQUENCE [LARGE SCALE GENOMIC DNA]</scope>
    <source>
        <strain evidence="9">W744_W776</strain>
    </source>
</reference>
<keyword evidence="4" id="KW-1015">Disulfide bond</keyword>
<dbReference type="EMBL" id="JAFNEN010000222">
    <property type="protein sequence ID" value="KAG8189039.1"/>
    <property type="molecule type" value="Genomic_DNA"/>
</dbReference>
<dbReference type="GO" id="GO:0005794">
    <property type="term" value="C:Golgi apparatus"/>
    <property type="evidence" value="ECO:0007669"/>
    <property type="project" value="UniProtKB-ARBA"/>
</dbReference>
<dbReference type="FunFam" id="3.40.50.300:FF:002853">
    <property type="entry name" value="Protein-tyrosine sulfotransferase"/>
    <property type="match status" value="1"/>
</dbReference>
<dbReference type="Pfam" id="PF13469">
    <property type="entry name" value="Sulfotransfer_3"/>
    <property type="match status" value="1"/>
</dbReference>
<proteinExistence type="inferred from homology"/>
<evidence type="ECO:0000256" key="5">
    <source>
        <dbReference type="ARBA" id="ARBA00023180"/>
    </source>
</evidence>